<accession>A0AAX3P0J6</accession>
<dbReference type="Gene3D" id="3.40.50.300">
    <property type="entry name" value="P-loop containing nucleotide triphosphate hydrolases"/>
    <property type="match status" value="2"/>
</dbReference>
<dbReference type="EMBL" id="CP118942">
    <property type="protein sequence ID" value="WEE24517.1"/>
    <property type="molecule type" value="Genomic_DNA"/>
</dbReference>
<protein>
    <submittedName>
        <fullName evidence="2">AAA family ATPase</fullName>
    </submittedName>
</protein>
<dbReference type="SMART" id="SM00382">
    <property type="entry name" value="AAA"/>
    <property type="match status" value="1"/>
</dbReference>
<feature type="domain" description="AAA+ ATPase" evidence="1">
    <location>
        <begin position="46"/>
        <end position="309"/>
    </location>
</feature>
<proteinExistence type="predicted"/>
<dbReference type="Pfam" id="PF13304">
    <property type="entry name" value="AAA_21"/>
    <property type="match status" value="1"/>
</dbReference>
<dbReference type="InterPro" id="IPR027417">
    <property type="entry name" value="P-loop_NTPase"/>
</dbReference>
<dbReference type="RefSeq" id="WP_268015260.1">
    <property type="nucleotide sequence ID" value="NZ_CP118942.1"/>
</dbReference>
<evidence type="ECO:0000259" key="1">
    <source>
        <dbReference type="SMART" id="SM00382"/>
    </source>
</evidence>
<organism evidence="2 3">
    <name type="scientific">Aeromonas hydrophila</name>
    <dbReference type="NCBI Taxonomy" id="644"/>
    <lineage>
        <taxon>Bacteria</taxon>
        <taxon>Pseudomonadati</taxon>
        <taxon>Pseudomonadota</taxon>
        <taxon>Gammaproteobacteria</taxon>
        <taxon>Aeromonadales</taxon>
        <taxon>Aeromonadaceae</taxon>
        <taxon>Aeromonas</taxon>
    </lineage>
</organism>
<evidence type="ECO:0000313" key="2">
    <source>
        <dbReference type="EMBL" id="WEE24517.1"/>
    </source>
</evidence>
<dbReference type="PANTHER" id="PTHR43581">
    <property type="entry name" value="ATP/GTP PHOSPHATASE"/>
    <property type="match status" value="1"/>
</dbReference>
<sequence length="521" mass="59619">MKYRESKQDKKLRAKFLNDFSHRNLRRIELKEGAFRGLDSLDISFQYPITAIAGKNGSGKSTILALVCCAYHNNKDGFKLPKRKTNYYTFSDFFIQHSEEVPLEGIDIRYHIAHDRWKKTTFFPEGVGIAYQTRRKKKGGKWNDYDLRVKRNVVFLGIERIVPHSERSQSRSYSRSFMAGNPKDWEEKVKNAVGYILGRSYKKFRTLEYSKYSLPVVQVGDATYSGFNMGAGENALFEIFTAIYSCNEGALIVLDEIELGLHSEAQRRFIERLKDVCFETHTQVICTTHSPEIFDCLPYDARFFVEKVNGKTRITQGISSDFAFSKLSAIPGEEVLIFVEDDVAKKILHSVLPSDIRSRVSIKIIGSASAISRQLAAIYVRGDIKPTLAIFDGDQKNKEKDNLSHAKSMCENHNEEFTAWFKNKINYLPGDTWPESWLVQHAAESLQELADIVSCDEEALSDILEYGLQAGKHNEFYEIAKHLGMERDMCLQYVTLSVTKKYADKFKYLVEHIKKVLADAG</sequence>
<dbReference type="GO" id="GO:0016887">
    <property type="term" value="F:ATP hydrolysis activity"/>
    <property type="evidence" value="ECO:0007669"/>
    <property type="project" value="InterPro"/>
</dbReference>
<name>A0AAX3P0J6_AERHY</name>
<dbReference type="InterPro" id="IPR003593">
    <property type="entry name" value="AAA+_ATPase"/>
</dbReference>
<dbReference type="PANTHER" id="PTHR43581:SF2">
    <property type="entry name" value="EXCINUCLEASE ATPASE SUBUNIT"/>
    <property type="match status" value="1"/>
</dbReference>
<dbReference type="AlphaFoldDB" id="A0AAX3P0J6"/>
<gene>
    <name evidence="2" type="ORF">PY771_12545</name>
</gene>
<evidence type="ECO:0000313" key="3">
    <source>
        <dbReference type="Proteomes" id="UP001214666"/>
    </source>
</evidence>
<dbReference type="SUPFAM" id="SSF52540">
    <property type="entry name" value="P-loop containing nucleoside triphosphate hydrolases"/>
    <property type="match status" value="1"/>
</dbReference>
<dbReference type="InterPro" id="IPR003959">
    <property type="entry name" value="ATPase_AAA_core"/>
</dbReference>
<reference evidence="2" key="1">
    <citation type="submission" date="2023-02" db="EMBL/GenBank/DDBJ databases">
        <title>The sequence of Aeromonas hydrophila K533.</title>
        <authorList>
            <person name="Luo X."/>
        </authorList>
    </citation>
    <scope>NUCLEOTIDE SEQUENCE</scope>
    <source>
        <strain evidence="2">K533</strain>
    </source>
</reference>
<dbReference type="GO" id="GO:0005524">
    <property type="term" value="F:ATP binding"/>
    <property type="evidence" value="ECO:0007669"/>
    <property type="project" value="InterPro"/>
</dbReference>
<dbReference type="Proteomes" id="UP001214666">
    <property type="component" value="Chromosome"/>
</dbReference>
<dbReference type="InterPro" id="IPR051396">
    <property type="entry name" value="Bact_Antivir_Def_Nuclease"/>
</dbReference>